<feature type="region of interest" description="Disordered" evidence="8">
    <location>
        <begin position="1"/>
        <end position="48"/>
    </location>
</feature>
<evidence type="ECO:0000313" key="10">
    <source>
        <dbReference type="EMBL" id="CAB3228393.1"/>
    </source>
</evidence>
<feature type="domain" description="Trichohyalin-plectin-homology" evidence="9">
    <location>
        <begin position="180"/>
        <end position="527"/>
    </location>
</feature>
<keyword evidence="2" id="KW-0282">Flagellum</keyword>
<dbReference type="EMBL" id="LR783662">
    <property type="protein sequence ID" value="CAB3228393.1"/>
    <property type="molecule type" value="mRNA"/>
</dbReference>
<name>A0A6F9D7T8_9ASCI</name>
<dbReference type="AlphaFoldDB" id="A0A6F9D7T8"/>
<dbReference type="InterPro" id="IPR033253">
    <property type="entry name" value="CFAP45"/>
</dbReference>
<evidence type="ECO:0000259" key="9">
    <source>
        <dbReference type="Pfam" id="PF13868"/>
    </source>
</evidence>
<reference evidence="10" key="1">
    <citation type="submission" date="2020-04" db="EMBL/GenBank/DDBJ databases">
        <authorList>
            <person name="Neveu A P."/>
        </authorList>
    </citation>
    <scope>NUCLEOTIDE SEQUENCE</scope>
    <source>
        <tissue evidence="10">Whole embryo</tissue>
    </source>
</reference>
<comment type="subcellular location">
    <subcellularLocation>
        <location evidence="1">Cell projection</location>
        <location evidence="1">Cilium</location>
        <location evidence="1">Flagellum</location>
    </subcellularLocation>
</comment>
<evidence type="ECO:0000256" key="6">
    <source>
        <dbReference type="ARBA" id="ARBA00034116"/>
    </source>
</evidence>
<sequence length="545" mass="64930">MPGSRVASVSSAGSIGSRYSKRYRTKSKQSSVDETLFGGPPKPKCEPKEENLTVLKPVPRRNGLRSKTRKPETIQVITKDLIRNVVVPGTDPSGRSIVLNPSKFVKIRQASRVRTKEEIQQEYEMSKIEKDQAMEAAQKRKEEMKQRELQRKQNEKLSDLEAEAKEKAEYLLEKANAQRLEQEDEVKHLNELILNAKCHAIRDAQILEKKSVKSEMETEDKRLDTMMEIDRINAIKAQEEIEELRKQQRYAGAVQVMKQIEQNAQERMLDQERKDQESQQMLKYLEKLQMEDLKELERKHQEQLKMQKEIDLINQEHQRQKELRSEQEKLAEQKVIEYMKQKAQREAEYEEEQERIRREKEKEVARLRALQERARDHQAEQDALRAKRNQEQAEREWRRKEQLEMQKKVQADEVMKRARTEQIQSKEHFMAVQAQRERLEFERVLKEQQRLVEIDKRKEEDALKDSRMHADDVRKQIREKEQIKISDRRSFFEEGIKMEEEARQRRLRLDDVKKKKLDDLKKAGVPDKYCAEVERRINAPQGLVF</sequence>
<keyword evidence="3" id="KW-0175">Coiled coil</keyword>
<feature type="region of interest" description="Disordered" evidence="8">
    <location>
        <begin position="134"/>
        <end position="159"/>
    </location>
</feature>
<keyword evidence="4" id="KW-0969">Cilium</keyword>
<dbReference type="InterPro" id="IPR043597">
    <property type="entry name" value="TPH_dom"/>
</dbReference>
<evidence type="ECO:0000256" key="7">
    <source>
        <dbReference type="ARBA" id="ARBA00034142"/>
    </source>
</evidence>
<organism evidence="10">
    <name type="scientific">Phallusia mammillata</name>
    <dbReference type="NCBI Taxonomy" id="59560"/>
    <lineage>
        <taxon>Eukaryota</taxon>
        <taxon>Metazoa</taxon>
        <taxon>Chordata</taxon>
        <taxon>Tunicata</taxon>
        <taxon>Ascidiacea</taxon>
        <taxon>Phlebobranchia</taxon>
        <taxon>Ascidiidae</taxon>
        <taxon>Phallusia</taxon>
    </lineage>
</organism>
<proteinExistence type="evidence at transcript level"/>
<evidence type="ECO:0000256" key="4">
    <source>
        <dbReference type="ARBA" id="ARBA00023069"/>
    </source>
</evidence>
<accession>A0A6F9D7T8</accession>
<evidence type="ECO:0000256" key="2">
    <source>
        <dbReference type="ARBA" id="ARBA00022846"/>
    </source>
</evidence>
<protein>
    <recommendedName>
        <fullName evidence="7">Cilia- and flagella-associated protein 45</fullName>
    </recommendedName>
</protein>
<evidence type="ECO:0000256" key="8">
    <source>
        <dbReference type="SAM" id="MobiDB-lite"/>
    </source>
</evidence>
<dbReference type="PANTHER" id="PTHR15504">
    <property type="entry name" value="NASOPHARYNGEAL EPITHELIUM SPECIFIC PROTEIN 1"/>
    <property type="match status" value="1"/>
</dbReference>
<dbReference type="PANTHER" id="PTHR15504:SF0">
    <property type="entry name" value="CILIA- AND FLAGELLA-ASSOCIATED PROTEIN 45"/>
    <property type="match status" value="1"/>
</dbReference>
<evidence type="ECO:0000256" key="5">
    <source>
        <dbReference type="ARBA" id="ARBA00023273"/>
    </source>
</evidence>
<dbReference type="GO" id="GO:0031514">
    <property type="term" value="C:motile cilium"/>
    <property type="evidence" value="ECO:0007669"/>
    <property type="project" value="UniProtKB-SubCell"/>
</dbReference>
<evidence type="ECO:0000256" key="3">
    <source>
        <dbReference type="ARBA" id="ARBA00023054"/>
    </source>
</evidence>
<feature type="region of interest" description="Disordered" evidence="8">
    <location>
        <begin position="372"/>
        <end position="399"/>
    </location>
</feature>
<comment type="similarity">
    <text evidence="6">Belongs to the CFAP45 family.</text>
</comment>
<keyword evidence="5" id="KW-0966">Cell projection</keyword>
<evidence type="ECO:0000256" key="1">
    <source>
        <dbReference type="ARBA" id="ARBA00004230"/>
    </source>
</evidence>
<feature type="compositionally biased region" description="Low complexity" evidence="8">
    <location>
        <begin position="1"/>
        <end position="18"/>
    </location>
</feature>
<gene>
    <name evidence="10" type="primary">Ccdc19</name>
</gene>
<dbReference type="Pfam" id="PF13868">
    <property type="entry name" value="TPH"/>
    <property type="match status" value="1"/>
</dbReference>